<proteinExistence type="predicted"/>
<dbReference type="Pfam" id="PF08713">
    <property type="entry name" value="DNA_alkylation"/>
    <property type="match status" value="1"/>
</dbReference>
<dbReference type="PANTHER" id="PTHR41291">
    <property type="entry name" value="DNA ALKYLATION REPAIR PROTEIN"/>
    <property type="match status" value="1"/>
</dbReference>
<organism evidence="1 2">
    <name type="scientific">Ollibium composti</name>
    <dbReference type="NCBI Taxonomy" id="2675109"/>
    <lineage>
        <taxon>Bacteria</taxon>
        <taxon>Pseudomonadati</taxon>
        <taxon>Pseudomonadota</taxon>
        <taxon>Alphaproteobacteria</taxon>
        <taxon>Hyphomicrobiales</taxon>
        <taxon>Phyllobacteriaceae</taxon>
        <taxon>Ollibium</taxon>
    </lineage>
</organism>
<dbReference type="Proteomes" id="UP000306441">
    <property type="component" value="Unassembled WGS sequence"/>
</dbReference>
<keyword evidence="2" id="KW-1185">Reference proteome</keyword>
<evidence type="ECO:0000313" key="1">
    <source>
        <dbReference type="EMBL" id="THF59908.1"/>
    </source>
</evidence>
<evidence type="ECO:0000313" key="2">
    <source>
        <dbReference type="Proteomes" id="UP000306441"/>
    </source>
</evidence>
<dbReference type="RefSeq" id="WP_136353567.1">
    <property type="nucleotide sequence ID" value="NZ_SSNY01000001.1"/>
</dbReference>
<dbReference type="CDD" id="cd06561">
    <property type="entry name" value="AlkD_like"/>
    <property type="match status" value="1"/>
</dbReference>
<dbReference type="SUPFAM" id="SSF48371">
    <property type="entry name" value="ARM repeat"/>
    <property type="match status" value="1"/>
</dbReference>
<dbReference type="Gene3D" id="1.25.10.90">
    <property type="match status" value="1"/>
</dbReference>
<name>A0ABY2QC93_9HYPH</name>
<accession>A0ABY2QC93</accession>
<dbReference type="PANTHER" id="PTHR41291:SF1">
    <property type="entry name" value="DNA ALKYLATION REPAIR PROTEIN"/>
    <property type="match status" value="1"/>
</dbReference>
<dbReference type="InterPro" id="IPR016024">
    <property type="entry name" value="ARM-type_fold"/>
</dbReference>
<dbReference type="EMBL" id="SSNY01000001">
    <property type="protein sequence ID" value="THF59908.1"/>
    <property type="molecule type" value="Genomic_DNA"/>
</dbReference>
<dbReference type="InterPro" id="IPR014825">
    <property type="entry name" value="DNA_alkylation"/>
</dbReference>
<sequence>MPEPLTPASTAVEAIARLNEMGNDENRAGMARFGIETGAALGIGNTDLRRLARDLKRDHERALELWRSGVREARLLAAFTDEPDKVGIAQCREWAVDFNSWEIVDGVSDLFVDTPFWRNLIEEFAADEREFVRRAAFAMLAWAAVHRKKEPDATFAAYLPLVEAHAADARNFIRKAVNWALRQIGKRSTGLHAPALALARKLAASPDKTARWIGKDAVRELTDAKTLERLAKKATGDAPVN</sequence>
<reference evidence="1 2" key="1">
    <citation type="submission" date="2019-04" db="EMBL/GenBank/DDBJ databases">
        <title>Mesorhizobium composti sp. nov., isolated from compost.</title>
        <authorList>
            <person name="Lin S.-Y."/>
            <person name="Hameed A."/>
            <person name="Hsieh Y.-T."/>
            <person name="Young C.-C."/>
        </authorList>
    </citation>
    <scope>NUCLEOTIDE SEQUENCE [LARGE SCALE GENOMIC DNA]</scope>
    <source>
        <strain evidence="1 2">CC-YTH430</strain>
    </source>
</reference>
<comment type="caution">
    <text evidence="1">The sequence shown here is derived from an EMBL/GenBank/DDBJ whole genome shotgun (WGS) entry which is preliminary data.</text>
</comment>
<protein>
    <submittedName>
        <fullName evidence="1">DNA alkylation repair protein</fullName>
    </submittedName>
</protein>
<gene>
    <name evidence="1" type="ORF">E6C48_02335</name>
</gene>